<feature type="signal peptide" evidence="1">
    <location>
        <begin position="1"/>
        <end position="18"/>
    </location>
</feature>
<accession>A0A8B6H409</accession>
<evidence type="ECO:0000313" key="2">
    <source>
        <dbReference type="EMBL" id="VDI73213.1"/>
    </source>
</evidence>
<name>A0A8B6H409_MYTGA</name>
<sequence length="186" mass="21605">MFKVRIVLWSAMLLCSNSLSNESNRWLSTNKRVFQKMAFTENQIMNFKNSENDYPTAHIKPEAVKVFWTKYTKPASCLKRPNRWFDNIHVKRSECSACCSTAFSAVAPLKVDYNRKEYEVYHPTGGWQFLFVGDCPASASCTSGTCQRDDDYHTWILVVDEDMDYVPQLRFIPISYPRYCKCVNSS</sequence>
<proteinExistence type="predicted"/>
<dbReference type="OrthoDB" id="6075409at2759"/>
<protein>
    <submittedName>
        <fullName evidence="2">Uncharacterized protein</fullName>
    </submittedName>
</protein>
<evidence type="ECO:0000313" key="3">
    <source>
        <dbReference type="Proteomes" id="UP000596742"/>
    </source>
</evidence>
<keyword evidence="1" id="KW-0732">Signal</keyword>
<comment type="caution">
    <text evidence="2">The sequence shown here is derived from an EMBL/GenBank/DDBJ whole genome shotgun (WGS) entry which is preliminary data.</text>
</comment>
<feature type="chain" id="PRO_5032692455" evidence="1">
    <location>
        <begin position="19"/>
        <end position="186"/>
    </location>
</feature>
<dbReference type="AlphaFoldDB" id="A0A8B6H409"/>
<dbReference type="EMBL" id="UYJE01009403">
    <property type="protein sequence ID" value="VDI73213.1"/>
    <property type="molecule type" value="Genomic_DNA"/>
</dbReference>
<evidence type="ECO:0000256" key="1">
    <source>
        <dbReference type="SAM" id="SignalP"/>
    </source>
</evidence>
<gene>
    <name evidence="2" type="ORF">MGAL_10B027708</name>
</gene>
<organism evidence="2 3">
    <name type="scientific">Mytilus galloprovincialis</name>
    <name type="common">Mediterranean mussel</name>
    <dbReference type="NCBI Taxonomy" id="29158"/>
    <lineage>
        <taxon>Eukaryota</taxon>
        <taxon>Metazoa</taxon>
        <taxon>Spiralia</taxon>
        <taxon>Lophotrochozoa</taxon>
        <taxon>Mollusca</taxon>
        <taxon>Bivalvia</taxon>
        <taxon>Autobranchia</taxon>
        <taxon>Pteriomorphia</taxon>
        <taxon>Mytilida</taxon>
        <taxon>Mytiloidea</taxon>
        <taxon>Mytilidae</taxon>
        <taxon>Mytilinae</taxon>
        <taxon>Mytilus</taxon>
    </lineage>
</organism>
<dbReference type="Proteomes" id="UP000596742">
    <property type="component" value="Unassembled WGS sequence"/>
</dbReference>
<reference evidence="2" key="1">
    <citation type="submission" date="2018-11" db="EMBL/GenBank/DDBJ databases">
        <authorList>
            <person name="Alioto T."/>
            <person name="Alioto T."/>
        </authorList>
    </citation>
    <scope>NUCLEOTIDE SEQUENCE</scope>
</reference>
<keyword evidence="3" id="KW-1185">Reference proteome</keyword>